<name>A0A2P2GIE2_STREW</name>
<evidence type="ECO:0000256" key="6">
    <source>
        <dbReference type="SAM" id="MobiDB-lite"/>
    </source>
</evidence>
<dbReference type="SMART" id="SM00560">
    <property type="entry name" value="LamGL"/>
    <property type="match status" value="1"/>
</dbReference>
<keyword evidence="5" id="KW-1015">Disulfide bond</keyword>
<evidence type="ECO:0000256" key="5">
    <source>
        <dbReference type="ARBA" id="ARBA00023157"/>
    </source>
</evidence>
<protein>
    <recommendedName>
        <fullName evidence="3">exo-alpha-sialidase</fullName>
        <ecNumber evidence="3">3.2.1.18</ecNumber>
    </recommendedName>
</protein>
<dbReference type="PANTHER" id="PTHR10628:SF30">
    <property type="entry name" value="EXO-ALPHA-SIALIDASE"/>
    <property type="match status" value="1"/>
</dbReference>
<dbReference type="OrthoDB" id="7294637at2"/>
<dbReference type="GO" id="GO:0004308">
    <property type="term" value="F:exo-alpha-sialidase activity"/>
    <property type="evidence" value="ECO:0007669"/>
    <property type="project" value="UniProtKB-EC"/>
</dbReference>
<dbReference type="CDD" id="cd15482">
    <property type="entry name" value="Sialidase_non-viral"/>
    <property type="match status" value="1"/>
</dbReference>
<dbReference type="GO" id="GO:0006689">
    <property type="term" value="P:ganglioside catabolic process"/>
    <property type="evidence" value="ECO:0007669"/>
    <property type="project" value="TreeGrafter"/>
</dbReference>
<dbReference type="InterPro" id="IPR006558">
    <property type="entry name" value="LamG-like"/>
</dbReference>
<feature type="region of interest" description="Disordered" evidence="6">
    <location>
        <begin position="1"/>
        <end position="21"/>
    </location>
</feature>
<comment type="catalytic activity">
    <reaction evidence="1">
        <text>Hydrolysis of alpha-(2-&gt;3)-, alpha-(2-&gt;6)-, alpha-(2-&gt;8)- glycosidic linkages of terminal sialic acid residues in oligosaccharides, glycoproteins, glycolipids, colominic acid and synthetic substrates.</text>
        <dbReference type="EC" id="3.2.1.18"/>
    </reaction>
</comment>
<keyword evidence="4" id="KW-0732">Signal</keyword>
<reference evidence="9 10" key="1">
    <citation type="submission" date="2015-05" db="EMBL/GenBank/DDBJ databases">
        <title>Draft Genome assembly of Streptomyces showdoensis.</title>
        <authorList>
            <person name="Thapa K.K."/>
            <person name="Metsa-Ketela M."/>
        </authorList>
    </citation>
    <scope>NUCLEOTIDE SEQUENCE [LARGE SCALE GENOMIC DNA]</scope>
    <source>
        <strain evidence="9 10">ATCC 15227</strain>
    </source>
</reference>
<dbReference type="InterPro" id="IPR001791">
    <property type="entry name" value="Laminin_G"/>
</dbReference>
<dbReference type="EC" id="3.2.1.18" evidence="3"/>
<feature type="domain" description="Laminin G" evidence="7">
    <location>
        <begin position="778"/>
        <end position="925"/>
    </location>
</feature>
<gene>
    <name evidence="9" type="ORF">VO63_24590</name>
</gene>
<evidence type="ECO:0000256" key="2">
    <source>
        <dbReference type="ARBA" id="ARBA00009348"/>
    </source>
</evidence>
<dbReference type="SUPFAM" id="SSF49899">
    <property type="entry name" value="Concanavalin A-like lectins/glucanases"/>
    <property type="match status" value="3"/>
</dbReference>
<dbReference type="InterPro" id="IPR036278">
    <property type="entry name" value="Sialidase_sf"/>
</dbReference>
<accession>A0A2P2GIE2</accession>
<dbReference type="RefSeq" id="WP_046910146.1">
    <property type="nucleotide sequence ID" value="NZ_BAAAXG010000026.1"/>
</dbReference>
<dbReference type="AlphaFoldDB" id="A0A2P2GIE2"/>
<dbReference type="SUPFAM" id="SSF50939">
    <property type="entry name" value="Sialidases"/>
    <property type="match status" value="1"/>
</dbReference>
<sequence>MKRFRSGHDDHGAGRHSGGRRPGAWPVSLAALAVLVPLVPALGLGAAAPAAAGGTRISADGDLGTQQVLFRSGTAGYGCFRIPTLVKTAKGTLLAFAEGRTSPSCADRGPIDIVMRRSTNDGRTWSPIRTVLSGTESDPDAPHVRGNPSPVAEKDGAVLLLSNSETSAPVSTRMSWVQRSDDDGLSFGAPRAIPRLTTSGKKWFGTGPSHGIQLQEGPHAGRLVVGAYETASDTAGAEDQRAGVLYSDDKGATWTASVTENSFLRAKDLPALPPGATADTPVAKPGEPVVAELPGGQVYVSARSPYDVRVSATDATQVEGHRTHSVGVDDTTGALKVPRFQHTRGWKGPDVQVGLLAPRQTYRTRPGDLLLMSTPSHMTLRQGMRIRYSDNGGTTWQDAPGGQVAKVPGDRAGYSDLAELSAGEIGMVHEGGRSFSAEHIYFTRFAVGELGLPGGFAAKGSALPQTSPAAGRTSPDTTAEAHDGYLGSGAVLGAGARFGTRSFGQGLQLDGGADGNAGSADLPYAPGLDPGAGDVTYSLFFRYDATAATPQQTLLWAYGVGDPRPQVWVRVQPQNDQVMARVEGDSGHHVTLTLKAPAHPTAKAFGDGLWHHLVLSRQGSAVTLRVDDLVAQDTRTDVGRLAPARTEDPAGIRLGDKPGTDANDGFTGTLDEFRLYGAVLSDAERDALRGAKPEDVAPAALRAHLPFEAVDTADPVALVNTRIQDDVSGHCADGTVLGTTSTEGAVVKGRIGSGALAVGPNLPGVEVPYVPAVDNGTGEFTFALWFRYDSTANPQDAALLWAYGSTSGKPSLWVRAKPSADRLTARLETAGASVPVDVIDTRADRAAFGDNAWHLLTLTRRKAAPEAAATTVTMRVDNGSPTTVEGLTGSFTDGIAAPEGFRVGSKPTGTDVLTGELDDFRYYKRALSATEETGLYNTAVGGSSAPRDPYVWWNMDGNHTEQHLVARPADDPAARATPDASRHCGHGIVRPGATVTDTGAKFGRSLDLDGATGSVELPYGEDRALGSGDFTLATWVRFRQADNTSPVLAWAYGTGTSERQLWIRAMSQENKVVAHVQTDRGITSLEAAAPAGTVFGDGTWRHVVLRRAGGTLTLSVGDGTAVRSVASGAVAGSLTVEDGFDVRGFRLGARPDSTGADKDRLKGSLDEFTLVRRALSDTEITAVGGPLPVDSATAVRLAFDQLTAKGVYARL</sequence>
<evidence type="ECO:0000256" key="1">
    <source>
        <dbReference type="ARBA" id="ARBA00000427"/>
    </source>
</evidence>
<keyword evidence="10" id="KW-1185">Reference proteome</keyword>
<feature type="domain" description="Laminin G" evidence="7">
    <location>
        <begin position="533"/>
        <end position="678"/>
    </location>
</feature>
<feature type="region of interest" description="Disordered" evidence="6">
    <location>
        <begin position="462"/>
        <end position="482"/>
    </location>
</feature>
<dbReference type="EMBL" id="LAQS01000041">
    <property type="protein sequence ID" value="KKZ71281.1"/>
    <property type="molecule type" value="Genomic_DNA"/>
</dbReference>
<feature type="compositionally biased region" description="Basic and acidic residues" evidence="6">
    <location>
        <begin position="1"/>
        <end position="13"/>
    </location>
</feature>
<dbReference type="InterPro" id="IPR011040">
    <property type="entry name" value="Sialidase"/>
</dbReference>
<dbReference type="Pfam" id="PF13385">
    <property type="entry name" value="Laminin_G_3"/>
    <property type="match status" value="3"/>
</dbReference>
<evidence type="ECO:0000313" key="9">
    <source>
        <dbReference type="EMBL" id="KKZ71281.1"/>
    </source>
</evidence>
<dbReference type="Proteomes" id="UP000265325">
    <property type="component" value="Unassembled WGS sequence"/>
</dbReference>
<dbReference type="Gene3D" id="2.120.10.10">
    <property type="match status" value="1"/>
</dbReference>
<feature type="domain" description="Laminin G" evidence="7">
    <location>
        <begin position="1028"/>
        <end position="1173"/>
    </location>
</feature>
<dbReference type="InterPro" id="IPR013320">
    <property type="entry name" value="ConA-like_dom_sf"/>
</dbReference>
<proteinExistence type="inferred from homology"/>
<feature type="domain" description="LamG-like jellyroll fold" evidence="8">
    <location>
        <begin position="1028"/>
        <end position="1178"/>
    </location>
</feature>
<comment type="caution">
    <text evidence="9">The sequence shown here is derived from an EMBL/GenBank/DDBJ whole genome shotgun (WGS) entry which is preliminary data.</text>
</comment>
<evidence type="ECO:0000259" key="8">
    <source>
        <dbReference type="SMART" id="SM00560"/>
    </source>
</evidence>
<evidence type="ECO:0000259" key="7">
    <source>
        <dbReference type="SMART" id="SM00282"/>
    </source>
</evidence>
<evidence type="ECO:0000256" key="4">
    <source>
        <dbReference type="ARBA" id="ARBA00022729"/>
    </source>
</evidence>
<dbReference type="CDD" id="cd00110">
    <property type="entry name" value="LamG"/>
    <property type="match status" value="1"/>
</dbReference>
<evidence type="ECO:0000313" key="10">
    <source>
        <dbReference type="Proteomes" id="UP000265325"/>
    </source>
</evidence>
<feature type="region of interest" description="Disordered" evidence="6">
    <location>
        <begin position="125"/>
        <end position="152"/>
    </location>
</feature>
<organism evidence="9 10">
    <name type="scientific">Streptomyces showdoensis</name>
    <dbReference type="NCBI Taxonomy" id="68268"/>
    <lineage>
        <taxon>Bacteria</taxon>
        <taxon>Bacillati</taxon>
        <taxon>Actinomycetota</taxon>
        <taxon>Actinomycetes</taxon>
        <taxon>Kitasatosporales</taxon>
        <taxon>Streptomycetaceae</taxon>
        <taxon>Streptomyces</taxon>
    </lineage>
</organism>
<dbReference type="GO" id="GO:0009313">
    <property type="term" value="P:oligosaccharide catabolic process"/>
    <property type="evidence" value="ECO:0007669"/>
    <property type="project" value="TreeGrafter"/>
</dbReference>
<dbReference type="Pfam" id="PF13088">
    <property type="entry name" value="BNR_2"/>
    <property type="match status" value="1"/>
</dbReference>
<dbReference type="SMART" id="SM00282">
    <property type="entry name" value="LamG"/>
    <property type="match status" value="3"/>
</dbReference>
<comment type="similarity">
    <text evidence="2">Belongs to the glycosyl hydrolase 33 family.</text>
</comment>
<dbReference type="GO" id="GO:0016020">
    <property type="term" value="C:membrane"/>
    <property type="evidence" value="ECO:0007669"/>
    <property type="project" value="TreeGrafter"/>
</dbReference>
<dbReference type="PANTHER" id="PTHR10628">
    <property type="entry name" value="SIALIDASE"/>
    <property type="match status" value="1"/>
</dbReference>
<dbReference type="Gene3D" id="2.60.120.200">
    <property type="match status" value="3"/>
</dbReference>
<dbReference type="InterPro" id="IPR026856">
    <property type="entry name" value="Sialidase_fam"/>
</dbReference>
<evidence type="ECO:0000256" key="3">
    <source>
        <dbReference type="ARBA" id="ARBA00012733"/>
    </source>
</evidence>
<dbReference type="GO" id="GO:0005737">
    <property type="term" value="C:cytoplasm"/>
    <property type="evidence" value="ECO:0007669"/>
    <property type="project" value="TreeGrafter"/>
</dbReference>